<sequence length="454" mass="48322">MMRKMTATYIRLLLAVVLLLPIMTWANPASAQVTFTDYKPGEFGYANVITLANQGIIKGYDDGSFRPNHRLNRADAAVLFQRALKLPAAQGTSFKDVRTGLYYTSAAAATKQAGIFRGNPDGTFGPTDRLTREQMASVLVRAFELKPVSTTSVKINDQRLIAQAHLQDVITLYQNGVTKGKPGDVFDPKGFVTRAEFTVFLFRAMELGTIPTQGGTTPAPGAPAPGVPGVGSSTQLTSIFTVDSNNNGRIDAVLLQFSVSIASSSVEANKFTVNGYTISSVQTSGSTITLNLTERSSADTDARPSVTYTGNLKDTSGNDVGQVNATASDMVRPMISAAHLTTSAGTQITGAVSNTATATTISFDLSAEPNNRTLRDGKMTISENVTMTVSNPLGGTETETLTKGENNMSFAALIAELNLDFGLIRELRDSFAVTGTYTDSNGNSRSITINVKMK</sequence>
<dbReference type="PANTHER" id="PTHR43308:SF5">
    <property type="entry name" value="S-LAYER PROTEIN _ PEPTIDOGLYCAN ENDO-BETA-N-ACETYLGLUCOSAMINIDASE"/>
    <property type="match status" value="1"/>
</dbReference>
<dbReference type="OrthoDB" id="2753303at2"/>
<feature type="domain" description="SLH" evidence="3">
    <location>
        <begin position="90"/>
        <end position="153"/>
    </location>
</feature>
<dbReference type="AlphaFoldDB" id="A0A4Q0VVA6"/>
<dbReference type="Pfam" id="PF00395">
    <property type="entry name" value="SLH"/>
    <property type="match status" value="3"/>
</dbReference>
<feature type="chain" id="PRO_5020970382" evidence="2">
    <location>
        <begin position="32"/>
        <end position="454"/>
    </location>
</feature>
<dbReference type="Proteomes" id="UP000290649">
    <property type="component" value="Unassembled WGS sequence"/>
</dbReference>
<reference evidence="4 5" key="1">
    <citation type="journal article" date="2019" name="Int. J. Syst. Evol. Microbiol.">
        <title>Anaerobacillus alkaliphilus sp. nov., a novel alkaliphilic and moderately halophilic bacterium.</title>
        <authorList>
            <person name="Borsodi A.K."/>
            <person name="Aszalos J.M."/>
            <person name="Bihari P."/>
            <person name="Nagy I."/>
            <person name="Schumann P."/>
            <person name="Sproer C."/>
            <person name="Kovacs A.L."/>
            <person name="Boka K."/>
            <person name="Dobosy P."/>
            <person name="Ovari M."/>
            <person name="Szili-Kovacs T."/>
            <person name="Toth E."/>
        </authorList>
    </citation>
    <scope>NUCLEOTIDE SEQUENCE [LARGE SCALE GENOMIC DNA]</scope>
    <source>
        <strain evidence="4 5">B16-10</strain>
    </source>
</reference>
<dbReference type="InterPro" id="IPR001119">
    <property type="entry name" value="SLH_dom"/>
</dbReference>
<dbReference type="PROSITE" id="PS51272">
    <property type="entry name" value="SLH"/>
    <property type="match status" value="3"/>
</dbReference>
<feature type="domain" description="SLH" evidence="3">
    <location>
        <begin position="31"/>
        <end position="89"/>
    </location>
</feature>
<feature type="domain" description="SLH" evidence="3">
    <location>
        <begin position="155"/>
        <end position="215"/>
    </location>
</feature>
<comment type="caution">
    <text evidence="4">The sequence shown here is derived from an EMBL/GenBank/DDBJ whole genome shotgun (WGS) entry which is preliminary data.</text>
</comment>
<evidence type="ECO:0000259" key="3">
    <source>
        <dbReference type="PROSITE" id="PS51272"/>
    </source>
</evidence>
<dbReference type="PANTHER" id="PTHR43308">
    <property type="entry name" value="OUTER MEMBRANE PROTEIN ALPHA-RELATED"/>
    <property type="match status" value="1"/>
</dbReference>
<evidence type="ECO:0000256" key="1">
    <source>
        <dbReference type="ARBA" id="ARBA00022729"/>
    </source>
</evidence>
<feature type="signal peptide" evidence="2">
    <location>
        <begin position="1"/>
        <end position="31"/>
    </location>
</feature>
<gene>
    <name evidence="4" type="ORF">DS745_07710</name>
</gene>
<dbReference type="EMBL" id="QOUX01000026">
    <property type="protein sequence ID" value="RXJ02266.1"/>
    <property type="molecule type" value="Genomic_DNA"/>
</dbReference>
<dbReference type="InterPro" id="IPR051465">
    <property type="entry name" value="Cell_Envelope_Struct_Comp"/>
</dbReference>
<keyword evidence="1 2" id="KW-0732">Signal</keyword>
<evidence type="ECO:0000313" key="4">
    <source>
        <dbReference type="EMBL" id="RXJ02266.1"/>
    </source>
</evidence>
<evidence type="ECO:0000256" key="2">
    <source>
        <dbReference type="SAM" id="SignalP"/>
    </source>
</evidence>
<name>A0A4Q0VVA6_9BACI</name>
<protein>
    <submittedName>
        <fullName evidence="4">S-layer homology domain-containing protein</fullName>
    </submittedName>
</protein>
<dbReference type="RefSeq" id="WP_129077673.1">
    <property type="nucleotide sequence ID" value="NZ_QOUX01000026.1"/>
</dbReference>
<proteinExistence type="predicted"/>
<keyword evidence="5" id="KW-1185">Reference proteome</keyword>
<accession>A0A4Q0VVA6</accession>
<organism evidence="4 5">
    <name type="scientific">Anaerobacillus alkaliphilus</name>
    <dbReference type="NCBI Taxonomy" id="1548597"/>
    <lineage>
        <taxon>Bacteria</taxon>
        <taxon>Bacillati</taxon>
        <taxon>Bacillota</taxon>
        <taxon>Bacilli</taxon>
        <taxon>Bacillales</taxon>
        <taxon>Bacillaceae</taxon>
        <taxon>Anaerobacillus</taxon>
    </lineage>
</organism>
<evidence type="ECO:0000313" key="5">
    <source>
        <dbReference type="Proteomes" id="UP000290649"/>
    </source>
</evidence>